<dbReference type="Proteomes" id="UP000201500">
    <property type="component" value="Segment"/>
</dbReference>
<protein>
    <submittedName>
        <fullName evidence="2">Scaffolding protein</fullName>
    </submittedName>
</protein>
<feature type="compositionally biased region" description="Basic and acidic residues" evidence="1">
    <location>
        <begin position="47"/>
        <end position="62"/>
    </location>
</feature>
<evidence type="ECO:0000313" key="3">
    <source>
        <dbReference type="Proteomes" id="UP000201500"/>
    </source>
</evidence>
<dbReference type="EMBL" id="KR080198">
    <property type="protein sequence ID" value="AKF14509.1"/>
    <property type="molecule type" value="Genomic_DNA"/>
</dbReference>
<evidence type="ECO:0000256" key="1">
    <source>
        <dbReference type="SAM" id="MobiDB-lite"/>
    </source>
</evidence>
<gene>
    <name evidence="2" type="primary">7</name>
    <name evidence="2" type="ORF">SEA_CAMBIARE_7</name>
</gene>
<feature type="compositionally biased region" description="Basic and acidic residues" evidence="1">
    <location>
        <begin position="158"/>
        <end position="171"/>
    </location>
</feature>
<proteinExistence type="predicted"/>
<feature type="region of interest" description="Disordered" evidence="1">
    <location>
        <begin position="149"/>
        <end position="193"/>
    </location>
</feature>
<evidence type="ECO:0000313" key="2">
    <source>
        <dbReference type="EMBL" id="AKF14509.1"/>
    </source>
</evidence>
<keyword evidence="3" id="KW-1185">Reference proteome</keyword>
<dbReference type="RefSeq" id="YP_009209489.1">
    <property type="nucleotide sequence ID" value="NC_028922.1"/>
</dbReference>
<organism evidence="2 3">
    <name type="scientific">Mycobacterium phage Cambiare</name>
    <dbReference type="NCBI Taxonomy" id="1647305"/>
    <lineage>
        <taxon>Viruses</taxon>
        <taxon>Duplodnaviria</taxon>
        <taxon>Heunggongvirae</taxon>
        <taxon>Uroviricota</taxon>
        <taxon>Caudoviricetes</taxon>
        <taxon>Gclasvirinae</taxon>
        <taxon>Avocadovirus</taxon>
        <taxon>Avocadovirus cambiare</taxon>
    </lineage>
</organism>
<name>A0A0F6WE64_9CAUD</name>
<dbReference type="KEGG" id="vg:26635903"/>
<dbReference type="OrthoDB" id="17614at10239"/>
<feature type="compositionally biased region" description="Gly residues" evidence="1">
    <location>
        <begin position="15"/>
        <end position="30"/>
    </location>
</feature>
<accession>A0A0F6WE64</accession>
<sequence length="193" mass="20287">MKFDRSKLYLPNDGDQGGGADGAGAGGGAGAQQNNQGENGGAGNDAGKPKRDALYQDLPDDHPLVKAYERVKTENKVLKPKAQQVDDAENAKKTDAEKIAGLQAQVDGLPKAVAGALREHLVALHKFDKDQAELFLTGDTPELMLRQASALLEQGGSGDKRKNYVKDEGKQNGKPAADDNASFAKSLFGGGDD</sequence>
<dbReference type="GeneID" id="26635903"/>
<reference evidence="2 3" key="1">
    <citation type="journal article" date="2015" name="Genome Announc.">
        <title>Genome Sequences of Cluster G Mycobacteriophages Cambiare, FlagStaff, and MOOREtheMARYer.</title>
        <authorList>
            <person name="Pope W.H."/>
            <person name="Augustine D.A."/>
            <person name="Carroll D.C."/>
            <person name="Duncan J.C."/>
            <person name="Harwi K.M."/>
            <person name="Howry R."/>
            <person name="Jagessar B."/>
            <person name="Lum B.A."/>
            <person name="Meinert J.W."/>
            <person name="Migliozzi J.S."/>
            <person name="Milliken K.A."/>
            <person name="Mitchell C.J."/>
            <person name="Nalatwad A.S."/>
            <person name="Orlandini K.C."/>
            <person name="Rhein M.J."/>
            <person name="Saravanan V."/>
            <person name="Seese B.A."/>
            <person name="Schiebel J.G."/>
            <person name="Thomas K.B."/>
            <person name="Adkins N.L."/>
            <person name="Cohen K.L."/>
            <person name="Iyengar V.B."/>
            <person name="Kim H."/>
            <person name="Kramer Z.J."/>
            <person name="Montgomery M.T."/>
            <person name="Schafer C.E."/>
            <person name="Wilkes K.E."/>
            <person name="Grubb S.R."/>
            <person name="Warner M.H."/>
            <person name="Bowman C.A."/>
            <person name="Russell D.A."/>
            <person name="Hatfull G.F."/>
        </authorList>
    </citation>
    <scope>NUCLEOTIDE SEQUENCE [LARGE SCALE GENOMIC DNA]</scope>
</reference>
<feature type="region of interest" description="Disordered" evidence="1">
    <location>
        <begin position="1"/>
        <end position="62"/>
    </location>
</feature>